<reference evidence="1" key="1">
    <citation type="submission" date="2023-11" db="EMBL/GenBank/DDBJ databases">
        <authorList>
            <person name="Poullet M."/>
        </authorList>
    </citation>
    <scope>NUCLEOTIDE SEQUENCE</scope>
    <source>
        <strain evidence="1">E1834</strain>
    </source>
</reference>
<dbReference type="Proteomes" id="UP001497535">
    <property type="component" value="Unassembled WGS sequence"/>
</dbReference>
<sequence length="109" mass="12766">MISKGRGAYDRKFSKTQDREAPKKGLRTQDQKTSSLENNNDRQQQQRRKRSNEPSTRTTASSSNKEKQRKSVNQSGKQDIEECLKQLTRENEIQKSKLEEQIRLNSVRK</sequence>
<protein>
    <submittedName>
        <fullName evidence="1">Uncharacterized protein</fullName>
    </submittedName>
</protein>
<evidence type="ECO:0000313" key="1">
    <source>
        <dbReference type="EMBL" id="CAK5093774.1"/>
    </source>
</evidence>
<proteinExistence type="predicted"/>
<keyword evidence="2" id="KW-1185">Reference proteome</keyword>
<comment type="caution">
    <text evidence="1">The sequence shown here is derived from an EMBL/GenBank/DDBJ whole genome shotgun (WGS) entry which is preliminary data.</text>
</comment>
<evidence type="ECO:0000313" key="2">
    <source>
        <dbReference type="Proteomes" id="UP001497535"/>
    </source>
</evidence>
<accession>A0ACB1AQX5</accession>
<name>A0ACB1AQX5_MELEN</name>
<gene>
    <name evidence="1" type="ORF">MENTE1834_LOCUS40450</name>
</gene>
<organism evidence="1 2">
    <name type="scientific">Meloidogyne enterolobii</name>
    <name type="common">Root-knot nematode worm</name>
    <name type="synonym">Meloidogyne mayaguensis</name>
    <dbReference type="NCBI Taxonomy" id="390850"/>
    <lineage>
        <taxon>Eukaryota</taxon>
        <taxon>Metazoa</taxon>
        <taxon>Ecdysozoa</taxon>
        <taxon>Nematoda</taxon>
        <taxon>Chromadorea</taxon>
        <taxon>Rhabditida</taxon>
        <taxon>Tylenchina</taxon>
        <taxon>Tylenchomorpha</taxon>
        <taxon>Tylenchoidea</taxon>
        <taxon>Meloidogynidae</taxon>
        <taxon>Meloidogyninae</taxon>
        <taxon>Meloidogyne</taxon>
    </lineage>
</organism>
<dbReference type="EMBL" id="CAVMJV010000095">
    <property type="protein sequence ID" value="CAK5093774.1"/>
    <property type="molecule type" value="Genomic_DNA"/>
</dbReference>